<keyword evidence="6" id="KW-0863">Zinc-finger</keyword>
<dbReference type="GO" id="GO:0008270">
    <property type="term" value="F:zinc ion binding"/>
    <property type="evidence" value="ECO:0007669"/>
    <property type="project" value="UniProtKB-KW"/>
</dbReference>
<dbReference type="EC" id="2.3.2.31" evidence="2"/>
<comment type="catalytic activity">
    <reaction evidence="1">
        <text>[E2 ubiquitin-conjugating enzyme]-S-ubiquitinyl-L-cysteine + [acceptor protein]-L-lysine = [E2 ubiquitin-conjugating enzyme]-L-cysteine + [acceptor protein]-N(6)-ubiquitinyl-L-lysine.</text>
        <dbReference type="EC" id="2.3.2.31"/>
    </reaction>
</comment>
<organism evidence="11 12">
    <name type="scientific">Lepidopterella palustris CBS 459.81</name>
    <dbReference type="NCBI Taxonomy" id="1314670"/>
    <lineage>
        <taxon>Eukaryota</taxon>
        <taxon>Fungi</taxon>
        <taxon>Dikarya</taxon>
        <taxon>Ascomycota</taxon>
        <taxon>Pezizomycotina</taxon>
        <taxon>Dothideomycetes</taxon>
        <taxon>Pleosporomycetidae</taxon>
        <taxon>Mytilinidiales</taxon>
        <taxon>Argynnaceae</taxon>
        <taxon>Lepidopterella</taxon>
    </lineage>
</organism>
<dbReference type="Gene3D" id="1.20.120.1750">
    <property type="match status" value="1"/>
</dbReference>
<feature type="domain" description="RING-type" evidence="10">
    <location>
        <begin position="1"/>
        <end position="195"/>
    </location>
</feature>
<dbReference type="EMBL" id="KV745051">
    <property type="protein sequence ID" value="OCK78582.1"/>
    <property type="molecule type" value="Genomic_DNA"/>
</dbReference>
<evidence type="ECO:0000259" key="10">
    <source>
        <dbReference type="PROSITE" id="PS51873"/>
    </source>
</evidence>
<evidence type="ECO:0000256" key="5">
    <source>
        <dbReference type="ARBA" id="ARBA00022737"/>
    </source>
</evidence>
<dbReference type="InterPro" id="IPR044066">
    <property type="entry name" value="TRIAD_supradom"/>
</dbReference>
<reference evidence="11 12" key="1">
    <citation type="journal article" date="2016" name="Nat. Commun.">
        <title>Ectomycorrhizal ecology is imprinted in the genome of the dominant symbiotic fungus Cenococcum geophilum.</title>
        <authorList>
            <consortium name="DOE Joint Genome Institute"/>
            <person name="Peter M."/>
            <person name="Kohler A."/>
            <person name="Ohm R.A."/>
            <person name="Kuo A."/>
            <person name="Krutzmann J."/>
            <person name="Morin E."/>
            <person name="Arend M."/>
            <person name="Barry K.W."/>
            <person name="Binder M."/>
            <person name="Choi C."/>
            <person name="Clum A."/>
            <person name="Copeland A."/>
            <person name="Grisel N."/>
            <person name="Haridas S."/>
            <person name="Kipfer T."/>
            <person name="LaButti K."/>
            <person name="Lindquist E."/>
            <person name="Lipzen A."/>
            <person name="Maire R."/>
            <person name="Meier B."/>
            <person name="Mihaltcheva S."/>
            <person name="Molinier V."/>
            <person name="Murat C."/>
            <person name="Poggeler S."/>
            <person name="Quandt C.A."/>
            <person name="Sperisen C."/>
            <person name="Tritt A."/>
            <person name="Tisserant E."/>
            <person name="Crous P.W."/>
            <person name="Henrissat B."/>
            <person name="Nehls U."/>
            <person name="Egli S."/>
            <person name="Spatafora J.W."/>
            <person name="Grigoriev I.V."/>
            <person name="Martin F.M."/>
        </authorList>
    </citation>
    <scope>NUCLEOTIDE SEQUENCE [LARGE SCALE GENOMIC DNA]</scope>
    <source>
        <strain evidence="11 12">CBS 459.81</strain>
    </source>
</reference>
<dbReference type="Proteomes" id="UP000250266">
    <property type="component" value="Unassembled WGS sequence"/>
</dbReference>
<evidence type="ECO:0000256" key="4">
    <source>
        <dbReference type="ARBA" id="ARBA00022723"/>
    </source>
</evidence>
<keyword evidence="8" id="KW-0862">Zinc</keyword>
<dbReference type="OrthoDB" id="9977870at2759"/>
<evidence type="ECO:0000256" key="6">
    <source>
        <dbReference type="ARBA" id="ARBA00022771"/>
    </source>
</evidence>
<dbReference type="PANTHER" id="PTHR11685">
    <property type="entry name" value="RBR FAMILY RING FINGER AND IBR DOMAIN-CONTAINING"/>
    <property type="match status" value="1"/>
</dbReference>
<dbReference type="InterPro" id="IPR002867">
    <property type="entry name" value="IBR_dom"/>
</dbReference>
<evidence type="ECO:0000256" key="7">
    <source>
        <dbReference type="ARBA" id="ARBA00022786"/>
    </source>
</evidence>
<keyword evidence="5" id="KW-0677">Repeat</keyword>
<dbReference type="AlphaFoldDB" id="A0A8E2E746"/>
<name>A0A8E2E746_9PEZI</name>
<gene>
    <name evidence="11" type="ORF">K432DRAFT_301696</name>
</gene>
<feature type="region of interest" description="Disordered" evidence="9">
    <location>
        <begin position="219"/>
        <end position="240"/>
    </location>
</feature>
<evidence type="ECO:0000256" key="9">
    <source>
        <dbReference type="SAM" id="MobiDB-lite"/>
    </source>
</evidence>
<evidence type="ECO:0000256" key="2">
    <source>
        <dbReference type="ARBA" id="ARBA00012251"/>
    </source>
</evidence>
<keyword evidence="4" id="KW-0479">Metal-binding</keyword>
<evidence type="ECO:0000256" key="1">
    <source>
        <dbReference type="ARBA" id="ARBA00001798"/>
    </source>
</evidence>
<evidence type="ECO:0000256" key="3">
    <source>
        <dbReference type="ARBA" id="ARBA00022679"/>
    </source>
</evidence>
<protein>
    <recommendedName>
        <fullName evidence="2">RBR-type E3 ubiquitin transferase</fullName>
        <ecNumber evidence="2">2.3.2.31</ecNumber>
    </recommendedName>
</protein>
<dbReference type="InterPro" id="IPR031127">
    <property type="entry name" value="E3_UB_ligase_RBR"/>
</dbReference>
<dbReference type="Pfam" id="PF01485">
    <property type="entry name" value="IBR"/>
    <property type="match status" value="1"/>
</dbReference>
<dbReference type="GO" id="GO:0061630">
    <property type="term" value="F:ubiquitin protein ligase activity"/>
    <property type="evidence" value="ECO:0007669"/>
    <property type="project" value="UniProtKB-EC"/>
</dbReference>
<keyword evidence="12" id="KW-1185">Reference proteome</keyword>
<dbReference type="PROSITE" id="PS51873">
    <property type="entry name" value="TRIAD"/>
    <property type="match status" value="1"/>
</dbReference>
<sequence>MTDDLPAHKTAGLACGHRMCHSCIKRQFALSVHDPQHMPPRCCTDEHIPLKHVERLFDDKFKKLWNKKYQEYNTKNRIYCPTKECGEWIKPSKVRMDLTVGRKYAQCGRCRTKVCVLCNGKFHTRRECPKDEETKRLVHMAKQKGWQRCYNCKTMVELKEGCNHMTCRCAAQFCMLCAARWKTCNCPWFNYENIEDTDRLNHMRVPYDPNHTNNIIEVAEIPTRPPPRNHNDPAGSRRAQEQLDEALAAHLQAQMLLSPTPAPSEPNANVHVYSLGNAGGHYLNESYTMRPPLVAVTAGAPPPLARVFRRQSVRERVIEVQEVPEPGPERAPANAAVMAGLARDGSRRGAARVGGWLQHVEFGSDPAEVDGRRARGVGEEW</sequence>
<evidence type="ECO:0000313" key="12">
    <source>
        <dbReference type="Proteomes" id="UP000250266"/>
    </source>
</evidence>
<evidence type="ECO:0000313" key="11">
    <source>
        <dbReference type="EMBL" id="OCK78582.1"/>
    </source>
</evidence>
<dbReference type="GO" id="GO:0016567">
    <property type="term" value="P:protein ubiquitination"/>
    <property type="evidence" value="ECO:0007669"/>
    <property type="project" value="InterPro"/>
</dbReference>
<keyword evidence="7" id="KW-0833">Ubl conjugation pathway</keyword>
<dbReference type="SUPFAM" id="SSF57850">
    <property type="entry name" value="RING/U-box"/>
    <property type="match status" value="1"/>
</dbReference>
<dbReference type="CDD" id="cd22584">
    <property type="entry name" value="Rcat_RBR_unk"/>
    <property type="match status" value="1"/>
</dbReference>
<accession>A0A8E2E746</accession>
<evidence type="ECO:0000256" key="8">
    <source>
        <dbReference type="ARBA" id="ARBA00022833"/>
    </source>
</evidence>
<proteinExistence type="predicted"/>
<keyword evidence="3" id="KW-0808">Transferase</keyword>